<protein>
    <recommendedName>
        <fullName evidence="3">VTT domain-containing protein</fullName>
    </recommendedName>
</protein>
<dbReference type="Gramene" id="Psat2g180560.1">
    <property type="protein sequence ID" value="Psat2g180560.1.cds"/>
    <property type="gene ID" value="Psat2g180560"/>
</dbReference>
<feature type="domain" description="VTT" evidence="3">
    <location>
        <begin position="126"/>
        <end position="245"/>
    </location>
</feature>
<comment type="caution">
    <text evidence="4">The sequence shown here is derived from an EMBL/GenBank/DDBJ whole genome shotgun (WGS) entry which is preliminary data.</text>
</comment>
<organism evidence="4 5">
    <name type="scientific">Pisum sativum</name>
    <name type="common">Garden pea</name>
    <name type="synonym">Lathyrus oleraceus</name>
    <dbReference type="NCBI Taxonomy" id="3888"/>
    <lineage>
        <taxon>Eukaryota</taxon>
        <taxon>Viridiplantae</taxon>
        <taxon>Streptophyta</taxon>
        <taxon>Embryophyta</taxon>
        <taxon>Tracheophyta</taxon>
        <taxon>Spermatophyta</taxon>
        <taxon>Magnoliopsida</taxon>
        <taxon>eudicotyledons</taxon>
        <taxon>Gunneridae</taxon>
        <taxon>Pentapetalae</taxon>
        <taxon>rosids</taxon>
        <taxon>fabids</taxon>
        <taxon>Fabales</taxon>
        <taxon>Fabaceae</taxon>
        <taxon>Papilionoideae</taxon>
        <taxon>50 kb inversion clade</taxon>
        <taxon>NPAAA clade</taxon>
        <taxon>Hologalegina</taxon>
        <taxon>IRL clade</taxon>
        <taxon>Fabeae</taxon>
        <taxon>Lathyrus</taxon>
    </lineage>
</organism>
<dbReference type="Pfam" id="PF09335">
    <property type="entry name" value="VTT_dom"/>
    <property type="match status" value="1"/>
</dbReference>
<gene>
    <name evidence="4" type="ORF">KIW84_025279</name>
</gene>
<evidence type="ECO:0000313" key="5">
    <source>
        <dbReference type="Proteomes" id="UP001058974"/>
    </source>
</evidence>
<evidence type="ECO:0000259" key="3">
    <source>
        <dbReference type="Pfam" id="PF09335"/>
    </source>
</evidence>
<keyword evidence="2" id="KW-0472">Membrane</keyword>
<feature type="transmembrane region" description="Helical" evidence="2">
    <location>
        <begin position="105"/>
        <end position="126"/>
    </location>
</feature>
<dbReference type="Proteomes" id="UP001058974">
    <property type="component" value="Chromosome 2"/>
</dbReference>
<evidence type="ECO:0000313" key="4">
    <source>
        <dbReference type="EMBL" id="KAI5439855.1"/>
    </source>
</evidence>
<dbReference type="PANTHER" id="PTHR46431:SF9">
    <property type="entry name" value="SNARE ASSOCIATED GOLGI FAMILY PROTEIN-RELATED"/>
    <property type="match status" value="1"/>
</dbReference>
<dbReference type="InterPro" id="IPR032816">
    <property type="entry name" value="VTT_dom"/>
</dbReference>
<accession>A0A9D4YLG1</accession>
<keyword evidence="2" id="KW-0812">Transmembrane</keyword>
<feature type="transmembrane region" description="Helical" evidence="2">
    <location>
        <begin position="138"/>
        <end position="162"/>
    </location>
</feature>
<evidence type="ECO:0000256" key="2">
    <source>
        <dbReference type="SAM" id="Phobius"/>
    </source>
</evidence>
<dbReference type="Gramene" id="Psat02G0527900-T1">
    <property type="protein sequence ID" value="KAI5439855.1"/>
    <property type="gene ID" value="KIW84_025279"/>
</dbReference>
<proteinExistence type="predicted"/>
<dbReference type="AlphaFoldDB" id="A0A9D4YLG1"/>
<dbReference type="OrthoDB" id="202840at2759"/>
<reference evidence="4 5" key="1">
    <citation type="journal article" date="2022" name="Nat. Genet.">
        <title>Improved pea reference genome and pan-genome highlight genomic features and evolutionary characteristics.</title>
        <authorList>
            <person name="Yang T."/>
            <person name="Liu R."/>
            <person name="Luo Y."/>
            <person name="Hu S."/>
            <person name="Wang D."/>
            <person name="Wang C."/>
            <person name="Pandey M.K."/>
            <person name="Ge S."/>
            <person name="Xu Q."/>
            <person name="Li N."/>
            <person name="Li G."/>
            <person name="Huang Y."/>
            <person name="Saxena R.K."/>
            <person name="Ji Y."/>
            <person name="Li M."/>
            <person name="Yan X."/>
            <person name="He Y."/>
            <person name="Liu Y."/>
            <person name="Wang X."/>
            <person name="Xiang C."/>
            <person name="Varshney R.K."/>
            <person name="Ding H."/>
            <person name="Gao S."/>
            <person name="Zong X."/>
        </authorList>
    </citation>
    <scope>NUCLEOTIDE SEQUENCE [LARGE SCALE GENOMIC DNA]</scope>
    <source>
        <strain evidence="4 5">cv. Zhongwan 6</strain>
    </source>
</reference>
<feature type="transmembrane region" description="Helical" evidence="2">
    <location>
        <begin position="266"/>
        <end position="287"/>
    </location>
</feature>
<keyword evidence="2" id="KW-1133">Transmembrane helix</keyword>
<feature type="compositionally biased region" description="Basic and acidic residues" evidence="1">
    <location>
        <begin position="12"/>
        <end position="22"/>
    </location>
</feature>
<dbReference type="Gramene" id="PSAT_LOCUS7819_t1">
    <property type="protein sequence ID" value="CAL5187578.1"/>
    <property type="gene ID" value="PSAT_LOCUS7819"/>
</dbReference>
<keyword evidence="5" id="KW-1185">Reference proteome</keyword>
<feature type="transmembrane region" description="Helical" evidence="2">
    <location>
        <begin position="61"/>
        <end position="85"/>
    </location>
</feature>
<name>A0A9D4YLG1_PEA</name>
<dbReference type="PANTHER" id="PTHR46431">
    <property type="entry name" value="EXPRESSED PROTEIN"/>
    <property type="match status" value="1"/>
</dbReference>
<dbReference type="EMBL" id="JAMSHJ010000002">
    <property type="protein sequence ID" value="KAI5439855.1"/>
    <property type="molecule type" value="Genomic_DNA"/>
</dbReference>
<sequence>MASMNQDNNVDEDPHVNEKDPLIHTYNKTTDGSGDYIDLVTPHRDSIPETTVLSPPPPPPLLYWVKLGVLLLALSVLGLVVFNWVGPFFIQKVFIPLIKWQEETFTTTQLSIIVFASISIFPTILLPSSPSMWFAGMIFGYLYGFLIVMSAAVIGVSLPFFIGSMFHHKIEGWLDQYPKKATVLRSAGGGNWIHQFRAVALIRISPFPYILYNYCSVATKVQYGPYLCGSLAGMTPEVIASIYTGILIRALADVSHKTKFLSAPQIAFNVAGVCIAIGTTVFFTLYAKRQLDMLRKEDELLLKKHHYGSLYIN</sequence>
<feature type="region of interest" description="Disordered" evidence="1">
    <location>
        <begin position="1"/>
        <end position="29"/>
    </location>
</feature>
<evidence type="ECO:0000256" key="1">
    <source>
        <dbReference type="SAM" id="MobiDB-lite"/>
    </source>
</evidence>
<feature type="transmembrane region" description="Helical" evidence="2">
    <location>
        <begin position="226"/>
        <end position="246"/>
    </location>
</feature>